<sequence length="302" mass="34046">MKTIQNPVLSNIGLSVALCLGLSACGSALLDQDSNKPILNQQGLSVISSASLEADGPDQGQSAYQLIAQQFGKNAAESPDLFSGDHQSETHILEKIDPVYGPYFRFILHRDLDGNKGKYIDRQRNEIKIYGGSSDELKGFQNSHFEYSWKFRVSEDMQVTNKFTHLFQLKAVGGKDSMPIITLTGNTRGGEAVLEVRHSPERKTKVLARTDWQAIRGEWLEAKVQAYYSEQGWFSLRLTRLSDGSSIFNFREDGLDMWRGTEEHHFVRPKWGIYRSLVEAHKLNPQVSVDFANFSIQQLATE</sequence>
<keyword evidence="2" id="KW-1185">Reference proteome</keyword>
<reference evidence="1 2" key="2">
    <citation type="submission" date="2023-12" db="EMBL/GenBank/DDBJ databases">
        <authorList>
            <consortium name="Cladostephus spongiosus"/>
            <person name="Lorente B."/>
            <person name="Cabral C."/>
            <person name="Frias J."/>
            <person name="Faria J."/>
            <person name="Toubarro D."/>
        </authorList>
    </citation>
    <scope>NUCLEOTIDE SEQUENCE [LARGE SCALE GENOMIC DNA]</scope>
    <source>
        <strain evidence="1 2">ZMCS4</strain>
    </source>
</reference>
<gene>
    <name evidence="1" type="ORF">SNR37_001194</name>
</gene>
<dbReference type="EMBL" id="JAYDYW010000016">
    <property type="protein sequence ID" value="MEE1675867.1"/>
    <property type="molecule type" value="Genomic_DNA"/>
</dbReference>
<protein>
    <recommendedName>
        <fullName evidence="3">Polysaccharide lyase-like protein</fullName>
    </recommendedName>
</protein>
<name>A0ABU7G8W6_9ALTE</name>
<dbReference type="PROSITE" id="PS51257">
    <property type="entry name" value="PROKAR_LIPOPROTEIN"/>
    <property type="match status" value="1"/>
</dbReference>
<organism evidence="1 2">
    <name type="scientific">Agarivorans aestuarii</name>
    <dbReference type="NCBI Taxonomy" id="1563703"/>
    <lineage>
        <taxon>Bacteria</taxon>
        <taxon>Pseudomonadati</taxon>
        <taxon>Pseudomonadota</taxon>
        <taxon>Gammaproteobacteria</taxon>
        <taxon>Alteromonadales</taxon>
        <taxon>Alteromonadaceae</taxon>
        <taxon>Agarivorans</taxon>
    </lineage>
</organism>
<evidence type="ECO:0000313" key="1">
    <source>
        <dbReference type="EMBL" id="MEE1675867.1"/>
    </source>
</evidence>
<dbReference type="RefSeq" id="WP_329776643.1">
    <property type="nucleotide sequence ID" value="NZ_JAYDYW010000016.1"/>
</dbReference>
<evidence type="ECO:0000313" key="2">
    <source>
        <dbReference type="Proteomes" id="UP001310248"/>
    </source>
</evidence>
<evidence type="ECO:0008006" key="3">
    <source>
        <dbReference type="Google" id="ProtNLM"/>
    </source>
</evidence>
<dbReference type="Gene3D" id="2.60.120.200">
    <property type="match status" value="1"/>
</dbReference>
<reference evidence="2" key="1">
    <citation type="submission" date="2023-07" db="EMBL/GenBank/DDBJ databases">
        <title>Draft genome sequence of Agarivorans aestuarii strain ZMCS4, a CAZymes producing bacteria isolated from the marine brown algae Clodostephus spongiosus.</title>
        <authorList>
            <person name="Lorente B."/>
            <person name="Cabral C."/>
            <person name="Frias J."/>
            <person name="Faria J."/>
            <person name="Toubarro D."/>
        </authorList>
    </citation>
    <scope>NUCLEOTIDE SEQUENCE [LARGE SCALE GENOMIC DNA]</scope>
    <source>
        <strain evidence="2">ZMCS4</strain>
    </source>
</reference>
<dbReference type="Proteomes" id="UP001310248">
    <property type="component" value="Unassembled WGS sequence"/>
</dbReference>
<accession>A0ABU7G8W6</accession>
<comment type="caution">
    <text evidence="1">The sequence shown here is derived from an EMBL/GenBank/DDBJ whole genome shotgun (WGS) entry which is preliminary data.</text>
</comment>
<proteinExistence type="predicted"/>